<keyword evidence="2" id="KW-1185">Reference proteome</keyword>
<dbReference type="RefSeq" id="WP_284348202.1">
    <property type="nucleotide sequence ID" value="NZ_BRXS01000001.1"/>
</dbReference>
<dbReference type="AlphaFoldDB" id="A0AA37V570"/>
<name>A0AA37V570_9BACT</name>
<gene>
    <name evidence="1" type="ORF">rosag_02690</name>
</gene>
<organism evidence="1 2">
    <name type="scientific">Roseisolibacter agri</name>
    <dbReference type="NCBI Taxonomy" id="2014610"/>
    <lineage>
        <taxon>Bacteria</taxon>
        <taxon>Pseudomonadati</taxon>
        <taxon>Gemmatimonadota</taxon>
        <taxon>Gemmatimonadia</taxon>
        <taxon>Gemmatimonadales</taxon>
        <taxon>Gemmatimonadaceae</taxon>
        <taxon>Roseisolibacter</taxon>
    </lineage>
</organism>
<proteinExistence type="predicted"/>
<evidence type="ECO:0000313" key="1">
    <source>
        <dbReference type="EMBL" id="GLC23756.1"/>
    </source>
</evidence>
<dbReference type="Proteomes" id="UP001161325">
    <property type="component" value="Unassembled WGS sequence"/>
</dbReference>
<comment type="caution">
    <text evidence="1">The sequence shown here is derived from an EMBL/GenBank/DDBJ whole genome shotgun (WGS) entry which is preliminary data.</text>
</comment>
<dbReference type="EMBL" id="BRXS01000001">
    <property type="protein sequence ID" value="GLC23756.1"/>
    <property type="molecule type" value="Genomic_DNA"/>
</dbReference>
<accession>A0AA37V570</accession>
<protein>
    <submittedName>
        <fullName evidence="1">Uncharacterized protein</fullName>
    </submittedName>
</protein>
<evidence type="ECO:0000313" key="2">
    <source>
        <dbReference type="Proteomes" id="UP001161325"/>
    </source>
</evidence>
<sequence>MFVDRSTPAAARYARAMRACISDDAFDRERALGAIVTLVRDLEGLGQAPEAIVRLAEELLPAGTGEREAVFAITLRDWIRTTARRTLRAPVLDRRASPRLPGH</sequence>
<reference evidence="1" key="1">
    <citation type="submission" date="2022-08" db="EMBL/GenBank/DDBJ databases">
        <title>Draft genome sequencing of Roseisolibacter agri AW1220.</title>
        <authorList>
            <person name="Tobiishi Y."/>
            <person name="Tonouchi A."/>
        </authorList>
    </citation>
    <scope>NUCLEOTIDE SEQUENCE</scope>
    <source>
        <strain evidence="1">AW1220</strain>
    </source>
</reference>